<protein>
    <submittedName>
        <fullName evidence="1">Uncharacterized protein</fullName>
    </submittedName>
</protein>
<dbReference type="Proteomes" id="UP001597427">
    <property type="component" value="Unassembled WGS sequence"/>
</dbReference>
<keyword evidence="2" id="KW-1185">Reference proteome</keyword>
<organism evidence="1 2">
    <name type="scientific">Enterococcus camelliae</name>
    <dbReference type="NCBI Taxonomy" id="453959"/>
    <lineage>
        <taxon>Bacteria</taxon>
        <taxon>Bacillati</taxon>
        <taxon>Bacillota</taxon>
        <taxon>Bacilli</taxon>
        <taxon>Lactobacillales</taxon>
        <taxon>Enterococcaceae</taxon>
        <taxon>Enterococcus</taxon>
    </lineage>
</organism>
<reference evidence="2" key="1">
    <citation type="journal article" date="2019" name="Int. J. Syst. Evol. Microbiol.">
        <title>The Global Catalogue of Microorganisms (GCM) 10K type strain sequencing project: providing services to taxonomists for standard genome sequencing and annotation.</title>
        <authorList>
            <consortium name="The Broad Institute Genomics Platform"/>
            <consortium name="The Broad Institute Genome Sequencing Center for Infectious Disease"/>
            <person name="Wu L."/>
            <person name="Ma J."/>
        </authorList>
    </citation>
    <scope>NUCLEOTIDE SEQUENCE [LARGE SCALE GENOMIC DNA]</scope>
    <source>
        <strain evidence="2">TISTR 932</strain>
    </source>
</reference>
<name>A0ABW5TIE8_9ENTE</name>
<gene>
    <name evidence="1" type="ORF">ACFSR0_03170</name>
</gene>
<dbReference type="RefSeq" id="WP_379979838.1">
    <property type="nucleotide sequence ID" value="NZ_JBHUMO010000017.1"/>
</dbReference>
<evidence type="ECO:0000313" key="1">
    <source>
        <dbReference type="EMBL" id="MFD2728438.1"/>
    </source>
</evidence>
<sequence>MEEQIWLEKFKEKDWDWDFKKCYALSNDDSGIVLFLKYKLGKLNENGSL</sequence>
<accession>A0ABW5TIE8</accession>
<proteinExistence type="predicted"/>
<evidence type="ECO:0000313" key="2">
    <source>
        <dbReference type="Proteomes" id="UP001597427"/>
    </source>
</evidence>
<comment type="caution">
    <text evidence="1">The sequence shown here is derived from an EMBL/GenBank/DDBJ whole genome shotgun (WGS) entry which is preliminary data.</text>
</comment>
<dbReference type="EMBL" id="JBHUMO010000017">
    <property type="protein sequence ID" value="MFD2728438.1"/>
    <property type="molecule type" value="Genomic_DNA"/>
</dbReference>